<gene>
    <name evidence="2" type="ORF">L484_004718</name>
</gene>
<keyword evidence="3" id="KW-1185">Reference proteome</keyword>
<keyword evidence="1" id="KW-0472">Membrane</keyword>
<evidence type="ECO:0000313" key="3">
    <source>
        <dbReference type="Proteomes" id="UP000030645"/>
    </source>
</evidence>
<keyword evidence="1" id="KW-0812">Transmembrane</keyword>
<accession>W9S1U7</accession>
<proteinExistence type="predicted"/>
<protein>
    <submittedName>
        <fullName evidence="2">Uncharacterized protein</fullName>
    </submittedName>
</protein>
<feature type="transmembrane region" description="Helical" evidence="1">
    <location>
        <begin position="132"/>
        <end position="153"/>
    </location>
</feature>
<name>W9S1U7_9ROSA</name>
<reference evidence="3" key="1">
    <citation type="submission" date="2013-01" db="EMBL/GenBank/DDBJ databases">
        <title>Draft Genome Sequence of a Mulberry Tree, Morus notabilis C.K. Schneid.</title>
        <authorList>
            <person name="He N."/>
            <person name="Zhao S."/>
        </authorList>
    </citation>
    <scope>NUCLEOTIDE SEQUENCE</scope>
</reference>
<keyword evidence="1" id="KW-1133">Transmembrane helix</keyword>
<dbReference type="AlphaFoldDB" id="W9S1U7"/>
<sequence>MKEEKKSSTVAVPKKKKKMLVERIRPAITVSDAKACPRRHIRSTMTEKLNQKGDKIFTFDPAQCSRAKVIVRCSLALAKKAHAMLEDVSISFLRFKMPRNSFRHNKLGEAAYSGLPPDSDQFKPNWMSTHGCLTGAGLAMLVFMIIWGVSILGPCQ</sequence>
<organism evidence="2 3">
    <name type="scientific">Morus notabilis</name>
    <dbReference type="NCBI Taxonomy" id="981085"/>
    <lineage>
        <taxon>Eukaryota</taxon>
        <taxon>Viridiplantae</taxon>
        <taxon>Streptophyta</taxon>
        <taxon>Embryophyta</taxon>
        <taxon>Tracheophyta</taxon>
        <taxon>Spermatophyta</taxon>
        <taxon>Magnoliopsida</taxon>
        <taxon>eudicotyledons</taxon>
        <taxon>Gunneridae</taxon>
        <taxon>Pentapetalae</taxon>
        <taxon>rosids</taxon>
        <taxon>fabids</taxon>
        <taxon>Rosales</taxon>
        <taxon>Moraceae</taxon>
        <taxon>Moreae</taxon>
        <taxon>Morus</taxon>
    </lineage>
</organism>
<evidence type="ECO:0000256" key="1">
    <source>
        <dbReference type="SAM" id="Phobius"/>
    </source>
</evidence>
<evidence type="ECO:0000313" key="2">
    <source>
        <dbReference type="EMBL" id="EXC10033.1"/>
    </source>
</evidence>
<dbReference type="EMBL" id="KE345621">
    <property type="protein sequence ID" value="EXC10033.1"/>
    <property type="molecule type" value="Genomic_DNA"/>
</dbReference>
<dbReference type="Proteomes" id="UP000030645">
    <property type="component" value="Unassembled WGS sequence"/>
</dbReference>